<dbReference type="EMBL" id="JAJGWQ010000016">
    <property type="protein sequence ID" value="MEB3784817.1"/>
    <property type="molecule type" value="Genomic_DNA"/>
</dbReference>
<dbReference type="InterPro" id="IPR028208">
    <property type="entry name" value="Effector_pro_NleD-like"/>
</dbReference>
<dbReference type="RefSeq" id="WP_060767837.1">
    <property type="nucleotide sequence ID" value="NZ_CAJFCM010000001.1"/>
</dbReference>
<feature type="compositionally biased region" description="Low complexity" evidence="4">
    <location>
        <begin position="80"/>
        <end position="90"/>
    </location>
</feature>
<evidence type="ECO:0000256" key="4">
    <source>
        <dbReference type="SAM" id="MobiDB-lite"/>
    </source>
</evidence>
<dbReference type="InterPro" id="IPR001343">
    <property type="entry name" value="Hemolysn_Ca-bd"/>
</dbReference>
<evidence type="ECO:0000256" key="2">
    <source>
        <dbReference type="ARBA" id="ARBA00022525"/>
    </source>
</evidence>
<feature type="region of interest" description="Disordered" evidence="4">
    <location>
        <begin position="426"/>
        <end position="453"/>
    </location>
</feature>
<comment type="caution">
    <text evidence="5">The sequence shown here is derived from an EMBL/GenBank/DDBJ whole genome shotgun (WGS) entry which is preliminary data.</text>
</comment>
<evidence type="ECO:0000256" key="1">
    <source>
        <dbReference type="ARBA" id="ARBA00004613"/>
    </source>
</evidence>
<dbReference type="Gene3D" id="2.150.10.10">
    <property type="entry name" value="Serralysin-like metalloprotease, C-terminal"/>
    <property type="match status" value="2"/>
</dbReference>
<dbReference type="PRINTS" id="PR00313">
    <property type="entry name" value="CABNDNGRPT"/>
</dbReference>
<protein>
    <submittedName>
        <fullName evidence="5">Hemolysin-like protein</fullName>
    </submittedName>
</protein>
<evidence type="ECO:0000313" key="5">
    <source>
        <dbReference type="EMBL" id="MEB3784817.1"/>
    </source>
</evidence>
<feature type="compositionally biased region" description="Basic and acidic residues" evidence="4">
    <location>
        <begin position="426"/>
        <end position="437"/>
    </location>
</feature>
<dbReference type="SUPFAM" id="SSF51120">
    <property type="entry name" value="beta-Roll"/>
    <property type="match status" value="2"/>
</dbReference>
<feature type="compositionally biased region" description="Polar residues" evidence="4">
    <location>
        <begin position="1"/>
        <end position="14"/>
    </location>
</feature>
<comment type="subcellular location">
    <subcellularLocation>
        <location evidence="1">Secreted</location>
    </subcellularLocation>
</comment>
<feature type="compositionally biased region" description="Polar residues" evidence="4">
    <location>
        <begin position="40"/>
        <end position="77"/>
    </location>
</feature>
<dbReference type="InterPro" id="IPR011049">
    <property type="entry name" value="Serralysin-like_metalloprot_C"/>
</dbReference>
<sequence length="575" mass="61550">METSSVAASPGSRSYENENNNESHRQAADPARQEARAAPNTANVQLMFNNTNDAPPVEFNSSQAGPITYGENTSGDNESQRQARQAAAPQGEPYYRSGPSREEVKAAARGQQGQINFAGQEPARISTNRYKDDNVTIERGSANDADDPSKQSEHVLLSTGDGDDRVHVERGRDGGLVAHVNGQSYHLPFQNNSADQQRLYIDTGGGRDGVSLDYGGREQTFVNLGAGNDIFYGGAGRTNVFGGDGSDIINLGSGDSYAEGNDGNDFITGGTGNTVIYGGKGSDELRAGGGPDAKISYLDGGQGNDLIYGGRGRNILHGGGGDDIINGGDRNVIYTGRGQDTVTTYNPSDIVYGQRGVDNFNGVRSPASVRHLGASSNGSSIKIKGSEDFIQNMEDNLEFLRSSPTGQGMLAEIDSLAAPITLREGLDGSSYHHRDPDSPPSPQDANRLENDPAYGFISNGVRGAPATNPVLIHERSFITPGHGRPPAVILYHELSHAVNGGQGTFLPGYTFVGHPDPNFAWERNLERQAVGLPTSHQPFQFLGRNFSASTYNPWPYNENALLAELNLPLRQRYFD</sequence>
<dbReference type="Proteomes" id="UP001336015">
    <property type="component" value="Unassembled WGS sequence"/>
</dbReference>
<name>A0ABU6BWY0_9PSED</name>
<evidence type="ECO:0000256" key="3">
    <source>
        <dbReference type="ARBA" id="ARBA00022837"/>
    </source>
</evidence>
<reference evidence="5 6" key="1">
    <citation type="journal article" date="2023" name="Int J Dairy Technol">
        <title>Genome based analysis of Pseudomonas paracarnis RQ057, a strain responsible for blue discoloration spoilage in processed cheese.</title>
        <authorList>
            <person name="Rodrigues Rd.S."/>
            <person name="Machado S.G."/>
            <person name="de Carvalho A.F."/>
            <person name="Nero L.A."/>
        </authorList>
    </citation>
    <scope>NUCLEOTIDE SEQUENCE [LARGE SCALE GENOMIC DNA]</scope>
    <source>
        <strain evidence="5 6">RQ057</strain>
    </source>
</reference>
<dbReference type="PANTHER" id="PTHR38340:SF1">
    <property type="entry name" value="S-LAYER PROTEIN"/>
    <property type="match status" value="1"/>
</dbReference>
<dbReference type="Pfam" id="PF14891">
    <property type="entry name" value="Peptidase_M91"/>
    <property type="match status" value="1"/>
</dbReference>
<organism evidence="5 6">
    <name type="scientific">Pseudomonas paracarnis</name>
    <dbReference type="NCBI Taxonomy" id="2750625"/>
    <lineage>
        <taxon>Bacteria</taxon>
        <taxon>Pseudomonadati</taxon>
        <taxon>Pseudomonadota</taxon>
        <taxon>Gammaproteobacteria</taxon>
        <taxon>Pseudomonadales</taxon>
        <taxon>Pseudomonadaceae</taxon>
        <taxon>Pseudomonas</taxon>
    </lineage>
</organism>
<accession>A0ABU6BWY0</accession>
<keyword evidence="2" id="KW-0964">Secreted</keyword>
<dbReference type="Pfam" id="PF00353">
    <property type="entry name" value="HemolysinCabind"/>
    <property type="match status" value="3"/>
</dbReference>
<dbReference type="InterPro" id="IPR050557">
    <property type="entry name" value="RTX_toxin/Mannuronan_C5-epim"/>
</dbReference>
<feature type="region of interest" description="Disordered" evidence="4">
    <location>
        <begin position="1"/>
        <end position="166"/>
    </location>
</feature>
<dbReference type="PANTHER" id="PTHR38340">
    <property type="entry name" value="S-LAYER PROTEIN"/>
    <property type="match status" value="1"/>
</dbReference>
<keyword evidence="6" id="KW-1185">Reference proteome</keyword>
<keyword evidence="3" id="KW-0106">Calcium</keyword>
<feature type="compositionally biased region" description="Basic and acidic residues" evidence="4">
    <location>
        <begin position="21"/>
        <end position="35"/>
    </location>
</feature>
<gene>
    <name evidence="5" type="ORF">LLW09_20000</name>
</gene>
<evidence type="ECO:0000313" key="6">
    <source>
        <dbReference type="Proteomes" id="UP001336015"/>
    </source>
</evidence>
<proteinExistence type="predicted"/>